<protein>
    <submittedName>
        <fullName evidence="2">Uncharacterized protein</fullName>
    </submittedName>
</protein>
<comment type="caution">
    <text evidence="2">The sequence shown here is derived from an EMBL/GenBank/DDBJ whole genome shotgun (WGS) entry which is preliminary data.</text>
</comment>
<feature type="transmembrane region" description="Helical" evidence="1">
    <location>
        <begin position="75"/>
        <end position="97"/>
    </location>
</feature>
<keyword evidence="1" id="KW-1133">Transmembrane helix</keyword>
<evidence type="ECO:0000313" key="3">
    <source>
        <dbReference type="Proteomes" id="UP000663848"/>
    </source>
</evidence>
<name>A0A820XEU6_9BILA</name>
<keyword evidence="1" id="KW-0812">Transmembrane</keyword>
<dbReference type="Proteomes" id="UP000663848">
    <property type="component" value="Unassembled WGS sequence"/>
</dbReference>
<dbReference type="AlphaFoldDB" id="A0A820XEU6"/>
<organism evidence="2 3">
    <name type="scientific">Rotaria socialis</name>
    <dbReference type="NCBI Taxonomy" id="392032"/>
    <lineage>
        <taxon>Eukaryota</taxon>
        <taxon>Metazoa</taxon>
        <taxon>Spiralia</taxon>
        <taxon>Gnathifera</taxon>
        <taxon>Rotifera</taxon>
        <taxon>Eurotatoria</taxon>
        <taxon>Bdelloidea</taxon>
        <taxon>Philodinida</taxon>
        <taxon>Philodinidae</taxon>
        <taxon>Rotaria</taxon>
    </lineage>
</organism>
<evidence type="ECO:0000256" key="1">
    <source>
        <dbReference type="SAM" id="Phobius"/>
    </source>
</evidence>
<sequence>MILVFRRPSFFLSDLQCNQAYVRLSNSLSINQNVREPVVKIFQYRTSESTPFRPLSSKTSKKKLNKYILITPRTILSISLLAIRSLIVALIGLVIATSERISKLNYRCSLVQEFQVIQLYVIQQMNIVHAMTQTICLLDASNNAFMVTVAIVRKNVRIIIIFNVIQVYINVNALIIIIIMEVHACCESDFGLRCINGQCLCEINSYWTPGNYCDFQSQYGEQCSTAPCLDNT</sequence>
<evidence type="ECO:0000313" key="2">
    <source>
        <dbReference type="EMBL" id="CAF4533567.1"/>
    </source>
</evidence>
<proteinExistence type="predicted"/>
<reference evidence="2" key="1">
    <citation type="submission" date="2021-02" db="EMBL/GenBank/DDBJ databases">
        <authorList>
            <person name="Nowell W R."/>
        </authorList>
    </citation>
    <scope>NUCLEOTIDE SEQUENCE</scope>
</reference>
<keyword evidence="1" id="KW-0472">Membrane</keyword>
<dbReference type="EMBL" id="CAJOBR010000657">
    <property type="protein sequence ID" value="CAF4533567.1"/>
    <property type="molecule type" value="Genomic_DNA"/>
</dbReference>
<feature type="transmembrane region" description="Helical" evidence="1">
    <location>
        <begin position="158"/>
        <end position="180"/>
    </location>
</feature>
<gene>
    <name evidence="2" type="ORF">QYT958_LOCUS7075</name>
</gene>
<accession>A0A820XEU6</accession>